<sequence>MEEYITREELRAALAARHSRPLQDKLDGAHVAVAGLGGLGSHVAVFLARAGVGHLHLVDFDRVELTNLNRQNYLLRHVGMYKTDALLEQLKEINPYLDFRTDCVKVTERNLSELFAEDDIVCEAFDRPEAKAMLVCGVREHFPEKYLIAASGMAGYGGSNLIQTRQIGPYFYLCGDEVSEASEGKGLMAPKVAVCAGHEADLVLRLIAEELSKEK</sequence>
<dbReference type="NCBIfam" id="NF006395">
    <property type="entry name" value="PRK08644.1"/>
    <property type="match status" value="1"/>
</dbReference>
<proteinExistence type="predicted"/>
<dbReference type="AlphaFoldDB" id="A0A9D1I835"/>
<evidence type="ECO:0000313" key="3">
    <source>
        <dbReference type="Proteomes" id="UP000824089"/>
    </source>
</evidence>
<dbReference type="Proteomes" id="UP000824089">
    <property type="component" value="Unassembled WGS sequence"/>
</dbReference>
<comment type="caution">
    <text evidence="2">The sequence shown here is derived from an EMBL/GenBank/DDBJ whole genome shotgun (WGS) entry which is preliminary data.</text>
</comment>
<keyword evidence="2" id="KW-0808">Transferase</keyword>
<dbReference type="InterPro" id="IPR035985">
    <property type="entry name" value="Ubiquitin-activating_enz"/>
</dbReference>
<dbReference type="GO" id="GO:0008641">
    <property type="term" value="F:ubiquitin-like modifier activating enzyme activity"/>
    <property type="evidence" value="ECO:0007669"/>
    <property type="project" value="InterPro"/>
</dbReference>
<gene>
    <name evidence="2" type="primary">thiF</name>
    <name evidence="2" type="ORF">IAD50_06215</name>
</gene>
<feature type="domain" description="THIF-type NAD/FAD binding fold" evidence="1">
    <location>
        <begin position="18"/>
        <end position="210"/>
    </location>
</feature>
<dbReference type="SUPFAM" id="SSF69572">
    <property type="entry name" value="Activating enzymes of the ubiquitin-like proteins"/>
    <property type="match status" value="1"/>
</dbReference>
<name>A0A9D1I835_9CLOT</name>
<dbReference type="InterPro" id="IPR012729">
    <property type="entry name" value="ThiF_fam2"/>
</dbReference>
<reference evidence="2" key="2">
    <citation type="journal article" date="2021" name="PeerJ">
        <title>Extensive microbial diversity within the chicken gut microbiome revealed by metagenomics and culture.</title>
        <authorList>
            <person name="Gilroy R."/>
            <person name="Ravi A."/>
            <person name="Getino M."/>
            <person name="Pursley I."/>
            <person name="Horton D.L."/>
            <person name="Alikhan N.F."/>
            <person name="Baker D."/>
            <person name="Gharbi K."/>
            <person name="Hall N."/>
            <person name="Watson M."/>
            <person name="Adriaenssens E.M."/>
            <person name="Foster-Nyarko E."/>
            <person name="Jarju S."/>
            <person name="Secka A."/>
            <person name="Antonio M."/>
            <person name="Oren A."/>
            <person name="Chaudhuri R.R."/>
            <person name="La Ragione R."/>
            <person name="Hildebrand F."/>
            <person name="Pallen M.J."/>
        </authorList>
    </citation>
    <scope>NUCLEOTIDE SEQUENCE</scope>
    <source>
        <strain evidence="2">CHK195-4489</strain>
    </source>
</reference>
<dbReference type="GO" id="GO:0061504">
    <property type="term" value="P:cyclic threonylcarbamoyladenosine biosynthetic process"/>
    <property type="evidence" value="ECO:0007669"/>
    <property type="project" value="TreeGrafter"/>
</dbReference>
<dbReference type="EMBL" id="DVMM01000130">
    <property type="protein sequence ID" value="HIU29876.1"/>
    <property type="molecule type" value="Genomic_DNA"/>
</dbReference>
<dbReference type="PANTHER" id="PTHR43267">
    <property type="entry name" value="TRNA THREONYLCARBAMOYLADENOSINE DEHYDRATASE"/>
    <property type="match status" value="1"/>
</dbReference>
<dbReference type="GO" id="GO:0061503">
    <property type="term" value="F:tRNA threonylcarbamoyladenosine dehydratase"/>
    <property type="evidence" value="ECO:0007669"/>
    <property type="project" value="TreeGrafter"/>
</dbReference>
<dbReference type="NCBIfam" id="TIGR02354">
    <property type="entry name" value="thiF_fam2"/>
    <property type="match status" value="1"/>
</dbReference>
<dbReference type="InterPro" id="IPR045886">
    <property type="entry name" value="ThiF/MoeB/HesA"/>
</dbReference>
<dbReference type="PANTHER" id="PTHR43267:SF3">
    <property type="entry name" value="THIF PROTEIN"/>
    <property type="match status" value="1"/>
</dbReference>
<protein>
    <submittedName>
        <fullName evidence="2">Sulfur carrier protein ThiS adenylyltransferase ThiF</fullName>
    </submittedName>
</protein>
<accession>A0A9D1I835</accession>
<dbReference type="GO" id="GO:0016779">
    <property type="term" value="F:nucleotidyltransferase activity"/>
    <property type="evidence" value="ECO:0007669"/>
    <property type="project" value="UniProtKB-KW"/>
</dbReference>
<reference evidence="2" key="1">
    <citation type="submission" date="2020-10" db="EMBL/GenBank/DDBJ databases">
        <authorList>
            <person name="Gilroy R."/>
        </authorList>
    </citation>
    <scope>NUCLEOTIDE SEQUENCE</scope>
    <source>
        <strain evidence="2">CHK195-4489</strain>
    </source>
</reference>
<dbReference type="InterPro" id="IPR000594">
    <property type="entry name" value="ThiF_NAD_FAD-bd"/>
</dbReference>
<dbReference type="Gene3D" id="3.40.50.720">
    <property type="entry name" value="NAD(P)-binding Rossmann-like Domain"/>
    <property type="match status" value="1"/>
</dbReference>
<dbReference type="Pfam" id="PF00899">
    <property type="entry name" value="ThiF"/>
    <property type="match status" value="1"/>
</dbReference>
<evidence type="ECO:0000259" key="1">
    <source>
        <dbReference type="Pfam" id="PF00899"/>
    </source>
</evidence>
<evidence type="ECO:0000313" key="2">
    <source>
        <dbReference type="EMBL" id="HIU29876.1"/>
    </source>
</evidence>
<organism evidence="2 3">
    <name type="scientific">Candidatus Egerieisoma faecipullorum</name>
    <dbReference type="NCBI Taxonomy" id="2840963"/>
    <lineage>
        <taxon>Bacteria</taxon>
        <taxon>Bacillati</taxon>
        <taxon>Bacillota</taxon>
        <taxon>Clostridia</taxon>
        <taxon>Eubacteriales</taxon>
        <taxon>Clostridiaceae</taxon>
        <taxon>Clostridiaceae incertae sedis</taxon>
        <taxon>Candidatus Egerieisoma</taxon>
    </lineage>
</organism>
<keyword evidence="2" id="KW-0548">Nucleotidyltransferase</keyword>